<evidence type="ECO:0000256" key="3">
    <source>
        <dbReference type="ARBA" id="ARBA00026121"/>
    </source>
</evidence>
<evidence type="ECO:0000256" key="7">
    <source>
        <dbReference type="ARBA" id="ARBA00080667"/>
    </source>
</evidence>
<dbReference type="STRING" id="115862.BBG46_13130"/>
<dbReference type="PANTHER" id="PTHR43201:SF5">
    <property type="entry name" value="MEDIUM-CHAIN ACYL-COA LIGASE ACSF2, MITOCHONDRIAL"/>
    <property type="match status" value="1"/>
</dbReference>
<evidence type="ECO:0000256" key="6">
    <source>
        <dbReference type="ARBA" id="ARBA00076959"/>
    </source>
</evidence>
<dbReference type="InterPro" id="IPR000873">
    <property type="entry name" value="AMP-dep_synth/lig_dom"/>
</dbReference>
<evidence type="ECO:0000313" key="24">
    <source>
        <dbReference type="Proteomes" id="UP000046947"/>
    </source>
</evidence>
<dbReference type="EC" id="6.2.1.3" evidence="3"/>
<dbReference type="InterPro" id="IPR025110">
    <property type="entry name" value="AMP-bd_C"/>
</dbReference>
<comment type="catalytic activity">
    <reaction evidence="4">
        <text>a long-chain fatty acid + ATP + CoA = a long-chain fatty acyl-CoA + AMP + diphosphate</text>
        <dbReference type="Rhea" id="RHEA:15421"/>
        <dbReference type="ChEBI" id="CHEBI:30616"/>
        <dbReference type="ChEBI" id="CHEBI:33019"/>
        <dbReference type="ChEBI" id="CHEBI:57287"/>
        <dbReference type="ChEBI" id="CHEBI:57560"/>
        <dbReference type="ChEBI" id="CHEBI:83139"/>
        <dbReference type="ChEBI" id="CHEBI:456215"/>
        <dbReference type="EC" id="6.2.1.3"/>
    </reaction>
</comment>
<dbReference type="EMBL" id="JAGIZI010000016">
    <property type="protein sequence ID" value="MBP0683735.1"/>
    <property type="molecule type" value="Genomic_DNA"/>
</dbReference>
<evidence type="ECO:0000313" key="26">
    <source>
        <dbReference type="Proteomes" id="UP000048600"/>
    </source>
</evidence>
<dbReference type="EMBL" id="CFOE01000135">
    <property type="protein sequence ID" value="CFE38993.1"/>
    <property type="molecule type" value="Genomic_DNA"/>
</dbReference>
<dbReference type="SUPFAM" id="SSF56801">
    <property type="entry name" value="Acetyl-CoA synthetase-like"/>
    <property type="match status" value="1"/>
</dbReference>
<evidence type="ECO:0000313" key="12">
    <source>
        <dbReference type="EMBL" id="CFE46255.1"/>
    </source>
</evidence>
<dbReference type="EMBL" id="CSAE01000036">
    <property type="protein sequence ID" value="COV12570.1"/>
    <property type="molecule type" value="Genomic_DNA"/>
</dbReference>
<evidence type="ECO:0000313" key="27">
    <source>
        <dbReference type="Proteomes" id="UP000189452"/>
    </source>
</evidence>
<evidence type="ECO:0000313" key="13">
    <source>
        <dbReference type="EMBL" id="COU80377.1"/>
    </source>
</evidence>
<dbReference type="Proteomes" id="UP000038802">
    <property type="component" value="Unassembled WGS sequence"/>
</dbReference>
<evidence type="ECO:0000313" key="25">
    <source>
        <dbReference type="Proteomes" id="UP000048289"/>
    </source>
</evidence>
<evidence type="ECO:0000256" key="5">
    <source>
        <dbReference type="ARBA" id="ARBA00069710"/>
    </source>
</evidence>
<dbReference type="Gene3D" id="3.40.50.12780">
    <property type="entry name" value="N-terminal domain of ligase-like"/>
    <property type="match status" value="1"/>
</dbReference>
<evidence type="ECO:0000313" key="18">
    <source>
        <dbReference type="EMBL" id="OMH60447.1"/>
    </source>
</evidence>
<dbReference type="Pfam" id="PF00501">
    <property type="entry name" value="AMP-binding"/>
    <property type="match status" value="1"/>
</dbReference>
<dbReference type="Proteomes" id="UP000300237">
    <property type="component" value="Chromosome"/>
</dbReference>
<dbReference type="EMBL" id="CSAJ01000026">
    <property type="protein sequence ID" value="COV51350.1"/>
    <property type="molecule type" value="Genomic_DNA"/>
</dbReference>
<dbReference type="Proteomes" id="UP000189452">
    <property type="component" value="Chromosome"/>
</dbReference>
<dbReference type="InterPro" id="IPR045851">
    <property type="entry name" value="AMP-bd_C_sf"/>
</dbReference>
<accession>A0A045IH49</accession>
<evidence type="ECO:0000256" key="1">
    <source>
        <dbReference type="ARBA" id="ARBA00006432"/>
    </source>
</evidence>
<dbReference type="Gene3D" id="3.30.300.30">
    <property type="match status" value="1"/>
</dbReference>
<evidence type="ECO:0000313" key="16">
    <source>
        <dbReference type="EMBL" id="COV65759.1"/>
    </source>
</evidence>
<reference evidence="18 27" key="5">
    <citation type="submission" date="2017-02" db="EMBL/GenBank/DDBJ databases">
        <title>Protein polymorphisms may explain contrasting epidemiological fitness of two variants of a multidrug-resistant Mycobacterium tuberculosis strain.</title>
        <authorList>
            <person name="Bigi M.M."/>
            <person name="Lopez B."/>
            <person name="Blanco F.C."/>
            <person name="Sasiain M.C."/>
            <person name="De La Barrera S."/>
            <person name="Ritacco V."/>
            <person name="Bigi F."/>
            <person name="Soria M.A."/>
        </authorList>
    </citation>
    <scope>NUCLEOTIDE SEQUENCE [LARGE SCALE GENOMIC DNA]</scope>
    <source>
        <strain evidence="18 27">6548</strain>
    </source>
</reference>
<evidence type="ECO:0000313" key="17">
    <source>
        <dbReference type="EMBL" id="MBP0683735.1"/>
    </source>
</evidence>
<dbReference type="FunFam" id="3.40.50.12780:FF:000003">
    <property type="entry name" value="Long-chain-fatty-acid--CoA ligase FadD"/>
    <property type="match status" value="1"/>
</dbReference>
<evidence type="ECO:0000313" key="11">
    <source>
        <dbReference type="EMBL" id="CFE38993.1"/>
    </source>
</evidence>
<feature type="domain" description="AMP-dependent synthetase/ligase" evidence="9">
    <location>
        <begin position="33"/>
        <end position="402"/>
    </location>
</feature>
<reference evidence="19" key="6">
    <citation type="submission" date="2018-07" db="EMBL/GenBank/DDBJ databases">
        <authorList>
            <person name="Shah S."/>
            <person name="Brown T."/>
            <person name="Auld S."/>
            <person name="Bratton K."/>
            <person name="Narechania A."/>
            <person name="Mathema B."/>
            <person name="Gandhi N."/>
        </authorList>
    </citation>
    <scope>NUCLEOTIDE SEQUENCE</scope>
    <source>
        <strain evidence="19">32301_S10</strain>
    </source>
</reference>
<dbReference type="RefSeq" id="WP_003899357.1">
    <property type="nucleotide sequence ID" value="NZ_AP017901.1"/>
</dbReference>
<sequence>MAAAEVVDPNRLSYDRGPSAPSLLESTIGANLAATAARYGHREALVDMVARRRFNYSELLTDVHRLATGLVRAGIGPGDRVGIWAPNRWEWVLVQYATAEIGAILVTINPAYRVREVEYALRQSGVAMVIAVASFKDADYAAMLAEVGPRCPDLADVILLESDRWDALAGAEPDLPALQQTAARLDGSDPVNIQYTSGTTAYPKGVTLSHRNILNNGYLVGELLGYTAQDRICIPVPFYHCFGMVMGNLAATSHGAAMVIPAPGFDPAATLRAVQDERCTSLYGVPTMFIAELGLPDFTDYELGSLRTGIMAGAACPVEVMRKVISRMHMPGVSICYGMTETSPVSTQTRADDSVDRRVGTVGRVGPHLEIKVVDPATGETVPRGVVGEFCTRGYSVMAGYWNDPQKTAEVIDADGWMHTGDLAEMDPSGYVRIAGRIKDLVVRGGENISPREIEELLHTHPDIVDGHVIGVPDAKYGEELMAVVKLRNDAPELTIERLREYCMGRIARFKIPRYLWIVDEFPMTVTGKVRKVEMRQQALEYLRGQQ</sequence>
<dbReference type="GeneID" id="45426499"/>
<dbReference type="Proteomes" id="UP000044938">
    <property type="component" value="Unassembled WGS sequence"/>
</dbReference>
<dbReference type="GO" id="GO:0004467">
    <property type="term" value="F:long-chain fatty acid-CoA ligase activity"/>
    <property type="evidence" value="ECO:0007669"/>
    <property type="project" value="UniProtKB-EC"/>
</dbReference>
<evidence type="ECO:0000313" key="15">
    <source>
        <dbReference type="EMBL" id="COV51350.1"/>
    </source>
</evidence>
<feature type="domain" description="AMP-binding enzyme C-terminal" evidence="10">
    <location>
        <begin position="453"/>
        <end position="529"/>
    </location>
</feature>
<reference evidence="20 29" key="7">
    <citation type="submission" date="2018-08" db="EMBL/GenBank/DDBJ databases">
        <authorList>
            <person name="Fokvardsen B D."/>
            <person name="Norman A."/>
        </authorList>
    </citation>
    <scope>NUCLEOTIDE SEQUENCE [LARGE SCALE GENOMIC DNA]</scope>
    <source>
        <strain evidence="20 29">DKC2</strain>
    </source>
</reference>
<evidence type="ECO:0000313" key="29">
    <source>
        <dbReference type="Proteomes" id="UP000300237"/>
    </source>
</evidence>
<dbReference type="Proteomes" id="UP000046947">
    <property type="component" value="Unassembled WGS sequence"/>
</dbReference>
<name>A0A045IH49_MYCTX</name>
<dbReference type="CDD" id="cd05917">
    <property type="entry name" value="FACL_like_2"/>
    <property type="match status" value="1"/>
</dbReference>
<dbReference type="GO" id="GO:0031956">
    <property type="term" value="F:medium-chain fatty acid-CoA ligase activity"/>
    <property type="evidence" value="ECO:0007669"/>
    <property type="project" value="TreeGrafter"/>
</dbReference>
<evidence type="ECO:0000259" key="10">
    <source>
        <dbReference type="Pfam" id="PF13193"/>
    </source>
</evidence>
<dbReference type="EMBL" id="QTBD01000124">
    <property type="protein sequence ID" value="REQ53579.1"/>
    <property type="molecule type" value="Genomic_DNA"/>
</dbReference>
<dbReference type="InterPro" id="IPR042099">
    <property type="entry name" value="ANL_N_sf"/>
</dbReference>
<evidence type="ECO:0000313" key="20">
    <source>
        <dbReference type="EMBL" id="VCU50788.1"/>
    </source>
</evidence>
<reference evidence="18 27" key="3">
    <citation type="submission" date="2016-04" db="EMBL/GenBank/DDBJ databases">
        <authorList>
            <person name="Bigi M."/>
            <person name="Bigi F."/>
            <person name="Soria M.A."/>
        </authorList>
    </citation>
    <scope>NUCLEOTIDE SEQUENCE [LARGE SCALE GENOMIC DNA]</scope>
    <source>
        <strain evidence="18 27">6548</strain>
    </source>
</reference>
<dbReference type="Pfam" id="PF13193">
    <property type="entry name" value="AMP-binding_C"/>
    <property type="match status" value="1"/>
</dbReference>
<dbReference type="EMBL" id="LR027516">
    <property type="protein sequence ID" value="VCU50788.1"/>
    <property type="molecule type" value="Genomic_DNA"/>
</dbReference>
<dbReference type="EMBL" id="CSAD01000029">
    <property type="protein sequence ID" value="COU80377.1"/>
    <property type="molecule type" value="Genomic_DNA"/>
</dbReference>
<evidence type="ECO:0000313" key="14">
    <source>
        <dbReference type="EMBL" id="COV12570.1"/>
    </source>
</evidence>
<reference evidence="21 22" key="2">
    <citation type="submission" date="2015-03" db="EMBL/GenBank/DDBJ databases">
        <authorList>
            <consortium name="Pathogen Informatics"/>
        </authorList>
    </citation>
    <scope>NUCLEOTIDE SEQUENCE [LARGE SCALE GENOMIC DNA]</scope>
    <source>
        <strain evidence="13 23">G09801536</strain>
        <strain evidence="11 25">G09901357</strain>
        <strain evidence="12 24">H09601792</strain>
        <strain evidence="21">K00500041</strain>
        <strain evidence="15 22">M09401471</strain>
        <strain evidence="16 26">P00601463</strain>
    </source>
</reference>
<evidence type="ECO:0000256" key="2">
    <source>
        <dbReference type="ARBA" id="ARBA00022598"/>
    </source>
</evidence>
<dbReference type="AlphaFoldDB" id="A0A045IH49"/>
<reference evidence="14" key="1">
    <citation type="submission" date="2015-03" db="EMBL/GenBank/DDBJ databases">
        <authorList>
            <person name="Murphy D."/>
        </authorList>
    </citation>
    <scope>NUCLEOTIDE SEQUENCE [LARGE SCALE GENOMIC DNA]</scope>
    <source>
        <strain evidence="14">K00500041</strain>
    </source>
</reference>
<gene>
    <name evidence="12" type="primary">fadD35</name>
    <name evidence="18" type="synonym">lcfB_5</name>
    <name evidence="18" type="ORF">A4S10_02625</name>
    <name evidence="20" type="ORF">DKC2_2638</name>
    <name evidence="19" type="ORF">DSJ38_07885</name>
    <name evidence="13" type="ORF">ERS007679_00408</name>
    <name evidence="11" type="ORF">ERS007681_01364</name>
    <name evidence="12" type="ORF">ERS007688_00071</name>
    <name evidence="14" type="ORF">ERS007703_00590</name>
    <name evidence="15" type="ORF">ERS007720_00381</name>
    <name evidence="16" type="ORF">ERS007741_00375</name>
    <name evidence="17" type="ORF">J8J21_11470</name>
</gene>
<dbReference type="Proteomes" id="UP000045842">
    <property type="component" value="Unassembled WGS sequence"/>
</dbReference>
<organism evidence="12 24">
    <name type="scientific">Mycobacterium tuberculosis</name>
    <dbReference type="NCBI Taxonomy" id="1773"/>
    <lineage>
        <taxon>Bacteria</taxon>
        <taxon>Bacillati</taxon>
        <taxon>Actinomycetota</taxon>
        <taxon>Actinomycetes</taxon>
        <taxon>Mycobacteriales</taxon>
        <taxon>Mycobacteriaceae</taxon>
        <taxon>Mycobacterium</taxon>
        <taxon>Mycobacterium tuberculosis complex</taxon>
    </lineage>
</organism>
<evidence type="ECO:0000313" key="30">
    <source>
        <dbReference type="Proteomes" id="UP000671119"/>
    </source>
</evidence>
<dbReference type="FunFam" id="3.30.300.30:FF:000008">
    <property type="entry name" value="2,3-dihydroxybenzoate-AMP ligase"/>
    <property type="match status" value="1"/>
</dbReference>
<proteinExistence type="inferred from homology"/>
<keyword evidence="2 12" id="KW-0436">Ligase</keyword>
<dbReference type="Proteomes" id="UP000048289">
    <property type="component" value="Unassembled WGS sequence"/>
</dbReference>
<comment type="similarity">
    <text evidence="1">Belongs to the ATP-dependent AMP-binding enzyme family.</text>
</comment>
<dbReference type="EMBL" id="CHKL01000021">
    <property type="protein sequence ID" value="COV65759.1"/>
    <property type="molecule type" value="Genomic_DNA"/>
</dbReference>
<evidence type="ECO:0000256" key="8">
    <source>
        <dbReference type="ARBA" id="ARBA00083882"/>
    </source>
</evidence>
<dbReference type="Proteomes" id="UP000048600">
    <property type="component" value="Unassembled WGS sequence"/>
</dbReference>
<dbReference type="EMBL" id="LWDQ01000001">
    <property type="protein sequence ID" value="OMH60447.1"/>
    <property type="molecule type" value="Genomic_DNA"/>
</dbReference>
<evidence type="ECO:0000313" key="21">
    <source>
        <dbReference type="Proteomes" id="UP000038802"/>
    </source>
</evidence>
<reference evidence="19 28" key="4">
    <citation type="journal article" date="2017" name="N. Engl. J. Med.">
        <title>Transmission of Extensively Drug-Resistant Tuberculosis in South Africa.</title>
        <authorList>
            <person name="Shah N.S."/>
            <person name="Auld S.C."/>
            <person name="Brust J.C."/>
            <person name="Mathema B."/>
            <person name="Ismail N."/>
            <person name="Moodley P."/>
            <person name="Mlisana K."/>
            <person name="Allana S."/>
            <person name="Campbell A."/>
            <person name="Mthiyane T."/>
            <person name="Morris N."/>
            <person name="Mpangase P."/>
            <person name="van der Meulen H."/>
            <person name="Omar S.V."/>
            <person name="Brown T.S."/>
            <person name="Narechania A."/>
            <person name="Shaskina E."/>
            <person name="Kapwata T."/>
            <person name="Kreiswirth B."/>
            <person name="Gandhi N.R."/>
        </authorList>
    </citation>
    <scope>NUCLEOTIDE SEQUENCE [LARGE SCALE GENOMIC DNA]</scope>
    <source>
        <strain evidence="19 28">32301_S10</strain>
    </source>
</reference>
<dbReference type="EMBL" id="CFOH01000005">
    <property type="protein sequence ID" value="CFE46255.1"/>
    <property type="molecule type" value="Genomic_DNA"/>
</dbReference>
<dbReference type="SMR" id="A0A045IH49"/>
<dbReference type="PATRIC" id="fig|1773.206.peg.2163"/>
<evidence type="ECO:0000259" key="9">
    <source>
        <dbReference type="Pfam" id="PF00501"/>
    </source>
</evidence>
<evidence type="ECO:0000313" key="28">
    <source>
        <dbReference type="Proteomes" id="UP000256381"/>
    </source>
</evidence>
<dbReference type="Proteomes" id="UP000256381">
    <property type="component" value="Unassembled WGS sequence"/>
</dbReference>
<dbReference type="OMA" id="ICCRGYN"/>
<evidence type="ECO:0000256" key="4">
    <source>
        <dbReference type="ARBA" id="ARBA00036813"/>
    </source>
</evidence>
<protein>
    <recommendedName>
        <fullName evidence="5">Long-chain-fatty-acid--CoA ligase FadD13</fullName>
        <ecNumber evidence="3">6.2.1.3</ecNumber>
    </recommendedName>
    <alternativeName>
        <fullName evidence="6">Fatty acyl-CoA ligase</fullName>
    </alternativeName>
    <alternativeName>
        <fullName evidence="8">Fatty acyl-CoA synthetase</fullName>
    </alternativeName>
    <alternativeName>
        <fullName evidence="7">Very-long-chain fatty-acyl-CoA synthetase</fullName>
    </alternativeName>
</protein>
<dbReference type="PANTHER" id="PTHR43201">
    <property type="entry name" value="ACYL-COA SYNTHETASE"/>
    <property type="match status" value="1"/>
</dbReference>
<evidence type="ECO:0000313" key="22">
    <source>
        <dbReference type="Proteomes" id="UP000044938"/>
    </source>
</evidence>
<evidence type="ECO:0000313" key="19">
    <source>
        <dbReference type="EMBL" id="REQ53579.1"/>
    </source>
</evidence>
<reference evidence="17 30" key="8">
    <citation type="submission" date="2021-03" db="EMBL/GenBank/DDBJ databases">
        <title>Whole Genome Sequencing of Mycobacterium tuberculosis clinical isolates from Arunachal Pradesh, India.</title>
        <authorList>
            <person name="Singh S."/>
            <person name="Mudliar S.R."/>
            <person name="Kulsum U."/>
            <person name="Rufai S.B."/>
            <person name="Singh P.K."/>
            <person name="Umpo M."/>
            <person name="Nyori M."/>
        </authorList>
    </citation>
    <scope>NUCLEOTIDE SEQUENCE [LARGE SCALE GENOMIC DNA]</scope>
    <source>
        <strain evidence="17 30">OMICS/BPL/0142/20/SP</strain>
    </source>
</reference>
<dbReference type="Proteomes" id="UP000671119">
    <property type="component" value="Unassembled WGS sequence"/>
</dbReference>
<evidence type="ECO:0000313" key="23">
    <source>
        <dbReference type="Proteomes" id="UP000045842"/>
    </source>
</evidence>